<dbReference type="Proteomes" id="UP001497700">
    <property type="component" value="Unassembled WGS sequence"/>
</dbReference>
<protein>
    <submittedName>
        <fullName evidence="1">Uncharacterized protein</fullName>
    </submittedName>
</protein>
<gene>
    <name evidence="1" type="ORF">F4820DRAFT_468997</name>
</gene>
<sequence length="310" mass="35390">MALEAGLGFEPGSLESITDMFRLLKKDEHRVITEMGELIIQKLESTMTLTSLTTTEQSAEHFVREVDTIAQSDMDSSEFAWEFGETIIEIASHFTPRSSPQVVLVKALALLQGDEMTGEADDEWKYLDDFGMSPCPEFANNDNLHFTGPEWLNFNSFLAKLYSERIIDWQNFPIWELSKGLECPLSDTSYKPAADTKIRVAAEWIFQSAPRLLAMSRSNFPSGHAEAEKDRHLFSAGPLYPGAGGFSYERWSFWKRRFSEMRTEVREDLHGILEEAVASMNQTERERAESVGRGGVENEAWRTKRRRDPR</sequence>
<evidence type="ECO:0000313" key="2">
    <source>
        <dbReference type="Proteomes" id="UP001497700"/>
    </source>
</evidence>
<accession>A0ACB9ZGN0</accession>
<dbReference type="EMBL" id="MU393424">
    <property type="protein sequence ID" value="KAI4870527.1"/>
    <property type="molecule type" value="Genomic_DNA"/>
</dbReference>
<organism evidence="1 2">
    <name type="scientific">Hypoxylon rubiginosum</name>
    <dbReference type="NCBI Taxonomy" id="110542"/>
    <lineage>
        <taxon>Eukaryota</taxon>
        <taxon>Fungi</taxon>
        <taxon>Dikarya</taxon>
        <taxon>Ascomycota</taxon>
        <taxon>Pezizomycotina</taxon>
        <taxon>Sordariomycetes</taxon>
        <taxon>Xylariomycetidae</taxon>
        <taxon>Xylariales</taxon>
        <taxon>Hypoxylaceae</taxon>
        <taxon>Hypoxylon</taxon>
    </lineage>
</organism>
<comment type="caution">
    <text evidence="1">The sequence shown here is derived from an EMBL/GenBank/DDBJ whole genome shotgun (WGS) entry which is preliminary data.</text>
</comment>
<proteinExistence type="predicted"/>
<name>A0ACB9ZGN0_9PEZI</name>
<keyword evidence="2" id="KW-1185">Reference proteome</keyword>
<evidence type="ECO:0000313" key="1">
    <source>
        <dbReference type="EMBL" id="KAI4870527.1"/>
    </source>
</evidence>
<reference evidence="1 2" key="1">
    <citation type="journal article" date="2022" name="New Phytol.">
        <title>Ecological generalism drives hyperdiversity of secondary metabolite gene clusters in xylarialean endophytes.</title>
        <authorList>
            <person name="Franco M.E.E."/>
            <person name="Wisecaver J.H."/>
            <person name="Arnold A.E."/>
            <person name="Ju Y.M."/>
            <person name="Slot J.C."/>
            <person name="Ahrendt S."/>
            <person name="Moore L.P."/>
            <person name="Eastman K.E."/>
            <person name="Scott K."/>
            <person name="Konkel Z."/>
            <person name="Mondo S.J."/>
            <person name="Kuo A."/>
            <person name="Hayes R.D."/>
            <person name="Haridas S."/>
            <person name="Andreopoulos B."/>
            <person name="Riley R."/>
            <person name="LaButti K."/>
            <person name="Pangilinan J."/>
            <person name="Lipzen A."/>
            <person name="Amirebrahimi M."/>
            <person name="Yan J."/>
            <person name="Adam C."/>
            <person name="Keymanesh K."/>
            <person name="Ng V."/>
            <person name="Louie K."/>
            <person name="Northen T."/>
            <person name="Drula E."/>
            <person name="Henrissat B."/>
            <person name="Hsieh H.M."/>
            <person name="Youens-Clark K."/>
            <person name="Lutzoni F."/>
            <person name="Miadlikowska J."/>
            <person name="Eastwood D.C."/>
            <person name="Hamelin R.C."/>
            <person name="Grigoriev I.V."/>
            <person name="U'Ren J.M."/>
        </authorList>
    </citation>
    <scope>NUCLEOTIDE SEQUENCE [LARGE SCALE GENOMIC DNA]</scope>
    <source>
        <strain evidence="1 2">CBS 119005</strain>
    </source>
</reference>